<feature type="region of interest" description="Disordered" evidence="1">
    <location>
        <begin position="116"/>
        <end position="159"/>
    </location>
</feature>
<dbReference type="EMBL" id="AVOT02038949">
    <property type="protein sequence ID" value="MBW0533912.1"/>
    <property type="molecule type" value="Genomic_DNA"/>
</dbReference>
<dbReference type="OrthoDB" id="2516125at2759"/>
<dbReference type="Pfam" id="PF25597">
    <property type="entry name" value="SH3_retrovirus"/>
    <property type="match status" value="1"/>
</dbReference>
<comment type="caution">
    <text evidence="3">The sequence shown here is derived from an EMBL/GenBank/DDBJ whole genome shotgun (WGS) entry which is preliminary data.</text>
</comment>
<dbReference type="InterPro" id="IPR057670">
    <property type="entry name" value="SH3_retrovirus"/>
</dbReference>
<feature type="compositionally biased region" description="Basic and acidic residues" evidence="1">
    <location>
        <begin position="150"/>
        <end position="159"/>
    </location>
</feature>
<feature type="compositionally biased region" description="Low complexity" evidence="1">
    <location>
        <begin position="135"/>
        <end position="149"/>
    </location>
</feature>
<name>A0A9Q3FBJ7_9BASI</name>
<feature type="compositionally biased region" description="Acidic residues" evidence="1">
    <location>
        <begin position="123"/>
        <end position="133"/>
    </location>
</feature>
<sequence>MEKAHCLMNHSNFPNQYWAEVAVIHNLKRQWDWKLAPHGQKGVLFGFENGNTAYRVLRLSDLKVVVTRNATFKERIFPTVEGGTKSPLWNIEDEQTNKDSNLLMELINSLSSVNSENNQYSDCLEDTTDEDYADSSSAFNSPLPNNNPSNHEEPSDQQQ</sequence>
<feature type="domain" description="Retroviral polymerase SH3-like" evidence="2">
    <location>
        <begin position="23"/>
        <end position="81"/>
    </location>
</feature>
<evidence type="ECO:0000313" key="3">
    <source>
        <dbReference type="EMBL" id="MBW0533912.1"/>
    </source>
</evidence>
<evidence type="ECO:0000256" key="1">
    <source>
        <dbReference type="SAM" id="MobiDB-lite"/>
    </source>
</evidence>
<accession>A0A9Q3FBJ7</accession>
<gene>
    <name evidence="3" type="ORF">O181_073627</name>
</gene>
<protein>
    <recommendedName>
        <fullName evidence="2">Retroviral polymerase SH3-like domain-containing protein</fullName>
    </recommendedName>
</protein>
<dbReference type="Proteomes" id="UP000765509">
    <property type="component" value="Unassembled WGS sequence"/>
</dbReference>
<keyword evidence="4" id="KW-1185">Reference proteome</keyword>
<proteinExistence type="predicted"/>
<evidence type="ECO:0000259" key="2">
    <source>
        <dbReference type="Pfam" id="PF25597"/>
    </source>
</evidence>
<reference evidence="3" key="1">
    <citation type="submission" date="2021-03" db="EMBL/GenBank/DDBJ databases">
        <title>Draft genome sequence of rust myrtle Austropuccinia psidii MF-1, a brazilian biotype.</title>
        <authorList>
            <person name="Quecine M.C."/>
            <person name="Pachon D.M.R."/>
            <person name="Bonatelli M.L."/>
            <person name="Correr F.H."/>
            <person name="Franceschini L.M."/>
            <person name="Leite T.F."/>
            <person name="Margarido G.R.A."/>
            <person name="Almeida C.A."/>
            <person name="Ferrarezi J.A."/>
            <person name="Labate C.A."/>
        </authorList>
    </citation>
    <scope>NUCLEOTIDE SEQUENCE</scope>
    <source>
        <strain evidence="3">MF-1</strain>
    </source>
</reference>
<dbReference type="AlphaFoldDB" id="A0A9Q3FBJ7"/>
<organism evidence="3 4">
    <name type="scientific">Austropuccinia psidii MF-1</name>
    <dbReference type="NCBI Taxonomy" id="1389203"/>
    <lineage>
        <taxon>Eukaryota</taxon>
        <taxon>Fungi</taxon>
        <taxon>Dikarya</taxon>
        <taxon>Basidiomycota</taxon>
        <taxon>Pucciniomycotina</taxon>
        <taxon>Pucciniomycetes</taxon>
        <taxon>Pucciniales</taxon>
        <taxon>Sphaerophragmiaceae</taxon>
        <taxon>Austropuccinia</taxon>
    </lineage>
</organism>
<evidence type="ECO:0000313" key="4">
    <source>
        <dbReference type="Proteomes" id="UP000765509"/>
    </source>
</evidence>